<dbReference type="InterPro" id="IPR002514">
    <property type="entry name" value="Transposase_8"/>
</dbReference>
<evidence type="ECO:0000313" key="3">
    <source>
        <dbReference type="Proteomes" id="UP000192132"/>
    </source>
</evidence>
<gene>
    <name evidence="2" type="ORF">BKE30_15375</name>
</gene>
<dbReference type="SUPFAM" id="SSF46689">
    <property type="entry name" value="Homeodomain-like"/>
    <property type="match status" value="1"/>
</dbReference>
<accession>A0A1S8CRC8</accession>
<dbReference type="STRING" id="1907941.BKE30_15375"/>
<proteinExistence type="inferred from homology"/>
<dbReference type="Proteomes" id="UP000192132">
    <property type="component" value="Unassembled WGS sequence"/>
</dbReference>
<dbReference type="Pfam" id="PF01527">
    <property type="entry name" value="HTH_Tnp_1"/>
    <property type="match status" value="1"/>
</dbReference>
<comment type="caution">
    <text evidence="2">The sequence shown here is derived from an EMBL/GenBank/DDBJ whole genome shotgun (WGS) entry which is preliminary data.</text>
</comment>
<dbReference type="Gene3D" id="1.10.10.60">
    <property type="entry name" value="Homeodomain-like"/>
    <property type="match status" value="1"/>
</dbReference>
<reference evidence="2 3" key="1">
    <citation type="submission" date="2016-10" db="EMBL/GenBank/DDBJ databases">
        <title>Draft Genome sequence of Alkanindiges sp. strain H1.</title>
        <authorList>
            <person name="Subhash Y."/>
            <person name="Lee S."/>
        </authorList>
    </citation>
    <scope>NUCLEOTIDE SEQUENCE [LARGE SCALE GENOMIC DNA]</scope>
    <source>
        <strain evidence="2 3">H1</strain>
    </source>
</reference>
<dbReference type="AlphaFoldDB" id="A0A1S8CRC8"/>
<dbReference type="EMBL" id="MLCN01000079">
    <property type="protein sequence ID" value="ONG37050.1"/>
    <property type="molecule type" value="Genomic_DNA"/>
</dbReference>
<dbReference type="InterPro" id="IPR009057">
    <property type="entry name" value="Homeodomain-like_sf"/>
</dbReference>
<dbReference type="GO" id="GO:0006313">
    <property type="term" value="P:DNA transposition"/>
    <property type="evidence" value="ECO:0007669"/>
    <property type="project" value="InterPro"/>
</dbReference>
<sequence length="98" mass="11336">MTKAKRKFDANYKLHICELIRKQGLTITQVCNDNNLGQSTVHRWLNQYDAELQGKAGIGLPITPEQRRIRELELENKRLRGDVDILKKAMTCFIKPTV</sequence>
<keyword evidence="3" id="KW-1185">Reference proteome</keyword>
<name>A0A1S8CRC8_9GAMM</name>
<evidence type="ECO:0000313" key="2">
    <source>
        <dbReference type="EMBL" id="ONG37050.1"/>
    </source>
</evidence>
<dbReference type="GO" id="GO:0004803">
    <property type="term" value="F:transposase activity"/>
    <property type="evidence" value="ECO:0007669"/>
    <property type="project" value="InterPro"/>
</dbReference>
<organism evidence="2 3">
    <name type="scientific">Alkanindiges hydrocarboniclasticus</name>
    <dbReference type="NCBI Taxonomy" id="1907941"/>
    <lineage>
        <taxon>Bacteria</taxon>
        <taxon>Pseudomonadati</taxon>
        <taxon>Pseudomonadota</taxon>
        <taxon>Gammaproteobacteria</taxon>
        <taxon>Moraxellales</taxon>
        <taxon>Moraxellaceae</taxon>
        <taxon>Alkanindiges</taxon>
    </lineage>
</organism>
<evidence type="ECO:0000256" key="1">
    <source>
        <dbReference type="ARBA" id="ARBA00009964"/>
    </source>
</evidence>
<comment type="similarity">
    <text evidence="1">Belongs to the transposase 8 family.</text>
</comment>
<dbReference type="GO" id="GO:0003677">
    <property type="term" value="F:DNA binding"/>
    <property type="evidence" value="ECO:0007669"/>
    <property type="project" value="InterPro"/>
</dbReference>
<protein>
    <submittedName>
        <fullName evidence="2">Transposase</fullName>
    </submittedName>
</protein>